<sequence>MIKRLHSLAGSSGSMPPHSRCDKGRMSRSATRNRCFKKLLRLHIRLRAIRINRFFSELYMPTQNSLLALYTVIGERDLAIFEFPPVYLLAEQTVAGLGGSQRNKQSRPPTTEAYRLVQAFLVEFRLIVVLARQPRQPSTNGGLWHVLYPKAALLSVAFENVYHPGFVESFFVRYICSGAGGDVGTVFWFSLREAPAVEALGHGNPPRMNQLVGSE</sequence>
<proteinExistence type="predicted"/>
<organism evidence="2 3">
    <name type="scientific">Puccinia graminis f. sp. tritici</name>
    <dbReference type="NCBI Taxonomy" id="56615"/>
    <lineage>
        <taxon>Eukaryota</taxon>
        <taxon>Fungi</taxon>
        <taxon>Dikarya</taxon>
        <taxon>Basidiomycota</taxon>
        <taxon>Pucciniomycotina</taxon>
        <taxon>Pucciniomycetes</taxon>
        <taxon>Pucciniales</taxon>
        <taxon>Pucciniaceae</taxon>
        <taxon>Puccinia</taxon>
    </lineage>
</organism>
<dbReference type="Proteomes" id="UP000324748">
    <property type="component" value="Unassembled WGS sequence"/>
</dbReference>
<protein>
    <submittedName>
        <fullName evidence="2">Uncharacterized protein</fullName>
    </submittedName>
</protein>
<evidence type="ECO:0000313" key="3">
    <source>
        <dbReference type="Proteomes" id="UP000324748"/>
    </source>
</evidence>
<name>A0A5B0PRW5_PUCGR</name>
<reference evidence="2 3" key="1">
    <citation type="submission" date="2019-05" db="EMBL/GenBank/DDBJ databases">
        <title>Emergence of the Ug99 lineage of the wheat stem rust pathogen through somatic hybridization.</title>
        <authorList>
            <person name="Li F."/>
            <person name="Upadhyaya N.M."/>
            <person name="Sperschneider J."/>
            <person name="Matny O."/>
            <person name="Nguyen-Phuc H."/>
            <person name="Mago R."/>
            <person name="Raley C."/>
            <person name="Miller M.E."/>
            <person name="Silverstein K.A.T."/>
            <person name="Henningsen E."/>
            <person name="Hirsch C.D."/>
            <person name="Visser B."/>
            <person name="Pretorius Z.A."/>
            <person name="Steffenson B.J."/>
            <person name="Schwessinger B."/>
            <person name="Dodds P.N."/>
            <person name="Figueroa M."/>
        </authorList>
    </citation>
    <scope>NUCLEOTIDE SEQUENCE [LARGE SCALE GENOMIC DNA]</scope>
    <source>
        <strain evidence="2">21-0</strain>
    </source>
</reference>
<feature type="region of interest" description="Disordered" evidence="1">
    <location>
        <begin position="1"/>
        <end position="29"/>
    </location>
</feature>
<dbReference type="AlphaFoldDB" id="A0A5B0PRW5"/>
<evidence type="ECO:0000313" key="2">
    <source>
        <dbReference type="EMBL" id="KAA1103402.1"/>
    </source>
</evidence>
<evidence type="ECO:0000256" key="1">
    <source>
        <dbReference type="SAM" id="MobiDB-lite"/>
    </source>
</evidence>
<dbReference type="EMBL" id="VSWC01000042">
    <property type="protein sequence ID" value="KAA1103402.1"/>
    <property type="molecule type" value="Genomic_DNA"/>
</dbReference>
<gene>
    <name evidence="2" type="ORF">PGT21_016813</name>
</gene>
<keyword evidence="3" id="KW-1185">Reference proteome</keyword>
<comment type="caution">
    <text evidence="2">The sequence shown here is derived from an EMBL/GenBank/DDBJ whole genome shotgun (WGS) entry which is preliminary data.</text>
</comment>
<accession>A0A5B0PRW5</accession>